<dbReference type="AlphaFoldDB" id="A0A8S9WZT0"/>
<name>A0A8S9WZT0_APOLU</name>
<gene>
    <name evidence="1" type="ORF">GE061_004615</name>
</gene>
<evidence type="ECO:0000313" key="2">
    <source>
        <dbReference type="Proteomes" id="UP000466442"/>
    </source>
</evidence>
<dbReference type="Proteomes" id="UP000466442">
    <property type="component" value="Linkage Group LG12"/>
</dbReference>
<reference evidence="1" key="1">
    <citation type="journal article" date="2021" name="Mol. Ecol. Resour.">
        <title>Apolygus lucorum genome provides insights into omnivorousness and mesophyll feeding.</title>
        <authorList>
            <person name="Liu Y."/>
            <person name="Liu H."/>
            <person name="Wang H."/>
            <person name="Huang T."/>
            <person name="Liu B."/>
            <person name="Yang B."/>
            <person name="Yin L."/>
            <person name="Li B."/>
            <person name="Zhang Y."/>
            <person name="Zhang S."/>
            <person name="Jiang F."/>
            <person name="Zhang X."/>
            <person name="Ren Y."/>
            <person name="Wang B."/>
            <person name="Wang S."/>
            <person name="Lu Y."/>
            <person name="Wu K."/>
            <person name="Fan W."/>
            <person name="Wang G."/>
        </authorList>
    </citation>
    <scope>NUCLEOTIDE SEQUENCE</scope>
    <source>
        <strain evidence="1">12Hb</strain>
    </source>
</reference>
<keyword evidence="2" id="KW-1185">Reference proteome</keyword>
<evidence type="ECO:0000313" key="1">
    <source>
        <dbReference type="EMBL" id="KAF6202217.1"/>
    </source>
</evidence>
<protein>
    <submittedName>
        <fullName evidence="1">Uncharacterized protein</fullName>
    </submittedName>
</protein>
<dbReference type="EMBL" id="WIXP02000012">
    <property type="protein sequence ID" value="KAF6202217.1"/>
    <property type="molecule type" value="Genomic_DNA"/>
</dbReference>
<comment type="caution">
    <text evidence="1">The sequence shown here is derived from an EMBL/GenBank/DDBJ whole genome shotgun (WGS) entry which is preliminary data.</text>
</comment>
<proteinExistence type="predicted"/>
<sequence>MCFTSVDAMFHQAYPTSLRYRWDVAETSENIGVFIRNSFVLDTKPTTRRQSCLLDEETGSLPLHIPSNCLSNIFSTSRLLRWLIIISSNVWRYAVVAAKGYVGNTSHRRPRQR</sequence>
<organism evidence="1 2">
    <name type="scientific">Apolygus lucorum</name>
    <name type="common">Small green plant bug</name>
    <name type="synonym">Lygocoris lucorum</name>
    <dbReference type="NCBI Taxonomy" id="248454"/>
    <lineage>
        <taxon>Eukaryota</taxon>
        <taxon>Metazoa</taxon>
        <taxon>Ecdysozoa</taxon>
        <taxon>Arthropoda</taxon>
        <taxon>Hexapoda</taxon>
        <taxon>Insecta</taxon>
        <taxon>Pterygota</taxon>
        <taxon>Neoptera</taxon>
        <taxon>Paraneoptera</taxon>
        <taxon>Hemiptera</taxon>
        <taxon>Heteroptera</taxon>
        <taxon>Panheteroptera</taxon>
        <taxon>Cimicomorpha</taxon>
        <taxon>Miridae</taxon>
        <taxon>Mirini</taxon>
        <taxon>Apolygus</taxon>
    </lineage>
</organism>
<accession>A0A8S9WZT0</accession>